<sequence>MIWVAMHPAVQSTLLPKPATTSSDITITLSATPLIRTSGFVEEDIISERADGALLIAADDEDGAVAATAATRGSAVKRPGCLSMSSPSNCSTPGSNEVAAPVWTEFKTLGAGVVEL</sequence>
<protein>
    <submittedName>
        <fullName evidence="2">Uncharacterized protein</fullName>
    </submittedName>
</protein>
<gene>
    <name evidence="2" type="ORF">Vafri_4275</name>
</gene>
<organism evidence="2 3">
    <name type="scientific">Volvox africanus</name>
    <dbReference type="NCBI Taxonomy" id="51714"/>
    <lineage>
        <taxon>Eukaryota</taxon>
        <taxon>Viridiplantae</taxon>
        <taxon>Chlorophyta</taxon>
        <taxon>core chlorophytes</taxon>
        <taxon>Chlorophyceae</taxon>
        <taxon>CS clade</taxon>
        <taxon>Chlamydomonadales</taxon>
        <taxon>Volvocaceae</taxon>
        <taxon>Volvox</taxon>
    </lineage>
</organism>
<feature type="region of interest" description="Disordered" evidence="1">
    <location>
        <begin position="77"/>
        <end position="97"/>
    </location>
</feature>
<evidence type="ECO:0000256" key="1">
    <source>
        <dbReference type="SAM" id="MobiDB-lite"/>
    </source>
</evidence>
<dbReference type="EMBL" id="BNCO01000004">
    <property type="protein sequence ID" value="GIL47454.1"/>
    <property type="molecule type" value="Genomic_DNA"/>
</dbReference>
<proteinExistence type="predicted"/>
<evidence type="ECO:0000313" key="3">
    <source>
        <dbReference type="Proteomes" id="UP000747399"/>
    </source>
</evidence>
<comment type="caution">
    <text evidence="2">The sequence shown here is derived from an EMBL/GenBank/DDBJ whole genome shotgun (WGS) entry which is preliminary data.</text>
</comment>
<keyword evidence="3" id="KW-1185">Reference proteome</keyword>
<reference evidence="2" key="1">
    <citation type="journal article" date="2021" name="Proc. Natl. Acad. Sci. U.S.A.">
        <title>Three genomes in the algal genus Volvox reveal the fate of a haploid sex-determining region after a transition to homothallism.</title>
        <authorList>
            <person name="Yamamoto K."/>
            <person name="Hamaji T."/>
            <person name="Kawai-Toyooka H."/>
            <person name="Matsuzaki R."/>
            <person name="Takahashi F."/>
            <person name="Nishimura Y."/>
            <person name="Kawachi M."/>
            <person name="Noguchi H."/>
            <person name="Minakuchi Y."/>
            <person name="Umen J.G."/>
            <person name="Toyoda A."/>
            <person name="Nozaki H."/>
        </authorList>
    </citation>
    <scope>NUCLEOTIDE SEQUENCE</scope>
    <source>
        <strain evidence="2">NIES-3780</strain>
    </source>
</reference>
<dbReference type="Proteomes" id="UP000747399">
    <property type="component" value="Unassembled WGS sequence"/>
</dbReference>
<feature type="non-terminal residue" evidence="2">
    <location>
        <position position="1"/>
    </location>
</feature>
<feature type="compositionally biased region" description="Polar residues" evidence="1">
    <location>
        <begin position="83"/>
        <end position="95"/>
    </location>
</feature>
<name>A0A8J4EVN3_9CHLO</name>
<dbReference type="AlphaFoldDB" id="A0A8J4EVN3"/>
<evidence type="ECO:0000313" key="2">
    <source>
        <dbReference type="EMBL" id="GIL47454.1"/>
    </source>
</evidence>
<accession>A0A8J4EVN3</accession>